<keyword evidence="7 10" id="KW-0057">Aromatic amino acid biosynthesis</keyword>
<dbReference type="PROSITE" id="PS51273">
    <property type="entry name" value="GATASE_TYPE_1"/>
    <property type="match status" value="1"/>
</dbReference>
<dbReference type="GO" id="GO:0000287">
    <property type="term" value="F:magnesium ion binding"/>
    <property type="evidence" value="ECO:0007669"/>
    <property type="project" value="UniProtKB-UniRule"/>
</dbReference>
<proteinExistence type="inferred from homology"/>
<dbReference type="InterPro" id="IPR017459">
    <property type="entry name" value="Glycosyl_Trfase_fam3_N_dom"/>
</dbReference>
<evidence type="ECO:0000256" key="1">
    <source>
        <dbReference type="ARBA" id="ARBA00004907"/>
    </source>
</evidence>
<dbReference type="Pfam" id="PF00117">
    <property type="entry name" value="GATase"/>
    <property type="match status" value="1"/>
</dbReference>
<keyword evidence="10" id="KW-0479">Metal-binding</keyword>
<dbReference type="SUPFAM" id="SSF52418">
    <property type="entry name" value="Nucleoside phosphorylase/phosphoribosyltransferase catalytic domain"/>
    <property type="match status" value="1"/>
</dbReference>
<keyword evidence="2 10" id="KW-0028">Amino-acid biosynthesis</keyword>
<comment type="pathway">
    <text evidence="1 10">Amino-acid biosynthesis; L-tryptophan biosynthesis; L-tryptophan from chorismate: step 2/5.</text>
</comment>
<dbReference type="HAMAP" id="MF_00211">
    <property type="entry name" value="TrpD"/>
    <property type="match status" value="1"/>
</dbReference>
<comment type="catalytic activity">
    <reaction evidence="8 10">
        <text>N-(5-phospho-beta-D-ribosyl)anthranilate + diphosphate = 5-phospho-alpha-D-ribose 1-diphosphate + anthranilate</text>
        <dbReference type="Rhea" id="RHEA:11768"/>
        <dbReference type="ChEBI" id="CHEBI:16567"/>
        <dbReference type="ChEBI" id="CHEBI:18277"/>
        <dbReference type="ChEBI" id="CHEBI:33019"/>
        <dbReference type="ChEBI" id="CHEBI:58017"/>
        <dbReference type="EC" id="2.4.2.18"/>
    </reaction>
</comment>
<dbReference type="PRINTS" id="PR00099">
    <property type="entry name" value="CPSGATASE"/>
</dbReference>
<evidence type="ECO:0000259" key="13">
    <source>
        <dbReference type="Pfam" id="PF02885"/>
    </source>
</evidence>
<reference evidence="15" key="1">
    <citation type="submission" date="2016-09" db="EMBL/GenBank/DDBJ databases">
        <authorList>
            <person name="Koehorst J."/>
        </authorList>
    </citation>
    <scope>NUCLEOTIDE SEQUENCE [LARGE SCALE GENOMIC DNA]</scope>
</reference>
<dbReference type="FunFam" id="3.40.1030.10:FF:000002">
    <property type="entry name" value="Anthranilate phosphoribosyltransferase"/>
    <property type="match status" value="1"/>
</dbReference>
<evidence type="ECO:0000259" key="12">
    <source>
        <dbReference type="Pfam" id="PF00591"/>
    </source>
</evidence>
<feature type="binding site" evidence="10">
    <location>
        <position position="279"/>
    </location>
    <ligand>
        <name>5-phospho-alpha-D-ribose 1-diphosphate</name>
        <dbReference type="ChEBI" id="CHEBI:58017"/>
    </ligand>
</feature>
<keyword evidence="5 10" id="KW-0822">Tryptophan biosynthesis</keyword>
<evidence type="ECO:0000256" key="2">
    <source>
        <dbReference type="ARBA" id="ARBA00022605"/>
    </source>
</evidence>
<dbReference type="PRINTS" id="PR00096">
    <property type="entry name" value="GATASE"/>
</dbReference>
<comment type="caution">
    <text evidence="10">Lacks conserved residue(s) required for the propagation of feature annotation.</text>
</comment>
<dbReference type="InterPro" id="IPR035902">
    <property type="entry name" value="Nuc_phospho_transferase"/>
</dbReference>
<keyword evidence="6" id="KW-0315">Glutamine amidotransferase</keyword>
<dbReference type="InterPro" id="IPR000312">
    <property type="entry name" value="Glycosyl_Trfase_fam3"/>
</dbReference>
<comment type="subunit">
    <text evidence="10">Homodimer.</text>
</comment>
<feature type="binding site" evidence="10">
    <location>
        <position position="310"/>
    </location>
    <ligand>
        <name>anthranilate</name>
        <dbReference type="ChEBI" id="CHEBI:16567"/>
        <label>1</label>
    </ligand>
</feature>
<dbReference type="UniPathway" id="UPA00035">
    <property type="reaction ID" value="UER00041"/>
</dbReference>
<dbReference type="Proteomes" id="UP000176204">
    <property type="component" value="Chromosome I"/>
</dbReference>
<feature type="domain" description="Glutamine amidotransferase" evidence="11">
    <location>
        <begin position="4"/>
        <end position="187"/>
    </location>
</feature>
<evidence type="ECO:0000256" key="6">
    <source>
        <dbReference type="ARBA" id="ARBA00022962"/>
    </source>
</evidence>
<evidence type="ECO:0000259" key="11">
    <source>
        <dbReference type="Pfam" id="PF00117"/>
    </source>
</evidence>
<dbReference type="Pfam" id="PF02885">
    <property type="entry name" value="Glycos_trans_3N"/>
    <property type="match status" value="1"/>
</dbReference>
<evidence type="ECO:0000256" key="10">
    <source>
        <dbReference type="HAMAP-Rule" id="MF_00211"/>
    </source>
</evidence>
<accession>A0A1C7PCW6</accession>
<dbReference type="KEGG" id="agl:PYTT_1625"/>
<dbReference type="GO" id="GO:0005829">
    <property type="term" value="C:cytosol"/>
    <property type="evidence" value="ECO:0007669"/>
    <property type="project" value="TreeGrafter"/>
</dbReference>
<dbReference type="InterPro" id="IPR036320">
    <property type="entry name" value="Glycosyl_Trfase_fam3_N_dom_sf"/>
</dbReference>
<dbReference type="GO" id="GO:0000162">
    <property type="term" value="P:L-tryptophan biosynthetic process"/>
    <property type="evidence" value="ECO:0007669"/>
    <property type="project" value="UniProtKB-UniRule"/>
</dbReference>
<dbReference type="Pfam" id="PF00591">
    <property type="entry name" value="Glycos_transf_3"/>
    <property type="match status" value="1"/>
</dbReference>
<evidence type="ECO:0000256" key="9">
    <source>
        <dbReference type="ARBA" id="ARBA00061188"/>
    </source>
</evidence>
<dbReference type="InterPro" id="IPR005940">
    <property type="entry name" value="Anthranilate_Pribosyl_Tfrase"/>
</dbReference>
<sequence>MFLFIDNYDSFTYNIVQIFQGLGRNPLVLTNDDPRILDMAADPSLECVCISPGPGNPKTAGFCLEFLARLPKHVPVLGVCLGHQCLGEFAGASVVKAPFVMHGKCSEITHDGTGLFSGIENPMKVGRYHSLVVESKDDFSNPMFSVTARAPEGEVMALRYKDRPWVGIQFHPESILTPEGRKLLANFPQAIQPEGSAAASVPAVLEALAQGRDLSAEMAAHAFAALMDGRMSDAQAGSFLMGLRMKGESSLEIAHAVNTALARSLRVDGITGACIDIVGTGGDGKHSFNCSTAASLVMAGLGYRVVKHGNRAVSSSCGSADALESLGVPLDVSPDEAARMVERSGFAFLFAPKFHPSFRNIGPIRKELGMRTLFNLIGPLLNPARPSHLLMGVAKPELVDLISDALRQSHIEKAIVVCGAGGYDELTQLGKATLKLIDHGRVVSMELDPAEFGFKPCEEAELAVESREEAVKVLKRILAGEGPAAMMDMLALNVGLAMFLMEAHAELRSCMARAREAVYAGVGRRVLEGIEG</sequence>
<dbReference type="CDD" id="cd01743">
    <property type="entry name" value="GATase1_Anthranilate_Synthase"/>
    <property type="match status" value="1"/>
</dbReference>
<dbReference type="PRINTS" id="PR00097">
    <property type="entry name" value="ANTSNTHASEII"/>
</dbReference>
<evidence type="ECO:0000256" key="7">
    <source>
        <dbReference type="ARBA" id="ARBA00023141"/>
    </source>
</evidence>
<evidence type="ECO:0000256" key="5">
    <source>
        <dbReference type="ARBA" id="ARBA00022822"/>
    </source>
</evidence>
<feature type="binding site" evidence="10">
    <location>
        <position position="425"/>
    </location>
    <ligand>
        <name>Mg(2+)</name>
        <dbReference type="ChEBI" id="CHEBI:18420"/>
        <label>2</label>
    </ligand>
</feature>
<comment type="similarity">
    <text evidence="9">In the C-terminal section; belongs to the anthranilate phosphoribosyltransferase family.</text>
</comment>
<feature type="binding site" evidence="10">
    <location>
        <position position="365"/>
    </location>
    <ligand>
        <name>anthranilate</name>
        <dbReference type="ChEBI" id="CHEBI:16567"/>
        <label>2</label>
    </ligand>
</feature>
<dbReference type="SUPFAM" id="SSF52317">
    <property type="entry name" value="Class I glutamine amidotransferase-like"/>
    <property type="match status" value="1"/>
</dbReference>
<dbReference type="GO" id="GO:0004048">
    <property type="term" value="F:anthranilate phosphoribosyltransferase activity"/>
    <property type="evidence" value="ECO:0007669"/>
    <property type="project" value="UniProtKB-UniRule"/>
</dbReference>
<comment type="function">
    <text evidence="10">Catalyzes the transfer of the phosphoribosyl group of 5-phosphorylribose-1-pyrophosphate (PRPP) to anthranilate to yield N-(5'-phosphoribosyl)-anthranilate (PRA).</text>
</comment>
<feature type="domain" description="Glycosyl transferase family 3" evidence="12">
    <location>
        <begin position="273"/>
        <end position="521"/>
    </location>
</feature>
<dbReference type="OrthoDB" id="9806430at2"/>
<feature type="binding site" evidence="10">
    <location>
        <position position="425"/>
    </location>
    <ligand>
        <name>Mg(2+)</name>
        <dbReference type="ChEBI" id="CHEBI:18420"/>
        <label>1</label>
    </ligand>
</feature>
<dbReference type="PATRIC" id="fig|1679444.3.peg.2484"/>
<name>A0A1C7PCW6_9BACT</name>
<evidence type="ECO:0000256" key="4">
    <source>
        <dbReference type="ARBA" id="ARBA00022679"/>
    </source>
</evidence>
<dbReference type="InterPro" id="IPR029062">
    <property type="entry name" value="Class_I_gatase-like"/>
</dbReference>
<feature type="binding site" evidence="10">
    <location>
        <begin position="289"/>
        <end position="292"/>
    </location>
    <ligand>
        <name>5-phospho-alpha-D-ribose 1-diphosphate</name>
        <dbReference type="ChEBI" id="CHEBI:58017"/>
    </ligand>
</feature>
<dbReference type="EC" id="2.4.2.18" evidence="10"/>
<feature type="domain" description="Glycosyl transferase family 3 N-terminal" evidence="13">
    <location>
        <begin position="204"/>
        <end position="262"/>
    </location>
</feature>
<dbReference type="PANTHER" id="PTHR43285:SF2">
    <property type="entry name" value="ANTHRANILATE PHOSPHORIBOSYLTRANSFERASE"/>
    <property type="match status" value="1"/>
</dbReference>
<keyword evidence="15" id="KW-1185">Reference proteome</keyword>
<organism evidence="14 15">
    <name type="scientific">Akkermansia glycaniphila</name>
    <dbReference type="NCBI Taxonomy" id="1679444"/>
    <lineage>
        <taxon>Bacteria</taxon>
        <taxon>Pseudomonadati</taxon>
        <taxon>Verrucomicrobiota</taxon>
        <taxon>Verrucomicrobiia</taxon>
        <taxon>Verrucomicrobiales</taxon>
        <taxon>Akkermansiaceae</taxon>
        <taxon>Akkermansia</taxon>
    </lineage>
</organism>
<dbReference type="NCBIfam" id="TIGR00566">
    <property type="entry name" value="trpG_papA"/>
    <property type="match status" value="1"/>
</dbReference>
<gene>
    <name evidence="10" type="primary">trpD</name>
    <name evidence="14" type="ORF">PYTT_1625</name>
</gene>
<dbReference type="SUPFAM" id="SSF47648">
    <property type="entry name" value="Nucleoside phosphorylase/phosphoribosyltransferase N-terminal domain"/>
    <property type="match status" value="1"/>
</dbReference>
<dbReference type="RefSeq" id="WP_067774358.1">
    <property type="nucleotide sequence ID" value="NZ_LIGX01000018.1"/>
</dbReference>
<dbReference type="NCBIfam" id="TIGR01245">
    <property type="entry name" value="trpD"/>
    <property type="match status" value="1"/>
</dbReference>
<feature type="binding site" evidence="10">
    <location>
        <position position="287"/>
    </location>
    <ligand>
        <name>5-phospho-alpha-D-ribose 1-diphosphate</name>
        <dbReference type="ChEBI" id="CHEBI:58017"/>
    </ligand>
</feature>
<dbReference type="EMBL" id="LT629973">
    <property type="protein sequence ID" value="SEH90928.1"/>
    <property type="molecule type" value="Genomic_DNA"/>
</dbReference>
<comment type="similarity">
    <text evidence="10">Belongs to the anthranilate phosphoribosyltransferase family.</text>
</comment>
<feature type="binding site" evidence="10">
    <location>
        <begin position="307"/>
        <end position="315"/>
    </location>
    <ligand>
        <name>5-phospho-alpha-D-ribose 1-diphosphate</name>
        <dbReference type="ChEBI" id="CHEBI:58017"/>
    </ligand>
</feature>
<evidence type="ECO:0000313" key="14">
    <source>
        <dbReference type="EMBL" id="SEH90928.1"/>
    </source>
</evidence>
<keyword evidence="3 10" id="KW-0328">Glycosyltransferase</keyword>
<feature type="binding site" evidence="10">
    <location>
        <position position="319"/>
    </location>
    <ligand>
        <name>5-phospho-alpha-D-ribose 1-diphosphate</name>
        <dbReference type="ChEBI" id="CHEBI:58017"/>
    </ligand>
</feature>
<evidence type="ECO:0000256" key="3">
    <source>
        <dbReference type="ARBA" id="ARBA00022676"/>
    </source>
</evidence>
<dbReference type="STRING" id="1679444.PYTT_1625"/>
<evidence type="ECO:0000313" key="15">
    <source>
        <dbReference type="Proteomes" id="UP000176204"/>
    </source>
</evidence>
<protein>
    <recommendedName>
        <fullName evidence="10">Anthranilate phosphoribosyltransferase</fullName>
        <ecNumber evidence="10">2.4.2.18</ecNumber>
    </recommendedName>
</protein>
<dbReference type="AlphaFoldDB" id="A0A1C7PCW6"/>
<dbReference type="Gene3D" id="3.40.50.880">
    <property type="match status" value="1"/>
</dbReference>
<keyword evidence="4 10" id="KW-0808">Transferase</keyword>
<dbReference type="InterPro" id="IPR006221">
    <property type="entry name" value="TrpG/PapA_dom"/>
</dbReference>
<feature type="binding site" evidence="10">
    <location>
        <position position="424"/>
    </location>
    <ligand>
        <name>Mg(2+)</name>
        <dbReference type="ChEBI" id="CHEBI:18420"/>
        <label>2</label>
    </ligand>
</feature>
<evidence type="ECO:0000256" key="8">
    <source>
        <dbReference type="ARBA" id="ARBA00052328"/>
    </source>
</evidence>
<dbReference type="FunFam" id="3.40.50.880:FF:000003">
    <property type="entry name" value="Anthranilate synthase component II"/>
    <property type="match status" value="1"/>
</dbReference>
<dbReference type="InterPro" id="IPR017926">
    <property type="entry name" value="GATASE"/>
</dbReference>
<feature type="binding site" evidence="10">
    <location>
        <position position="279"/>
    </location>
    <ligand>
        <name>anthranilate</name>
        <dbReference type="ChEBI" id="CHEBI:16567"/>
        <label>1</label>
    </ligand>
</feature>
<dbReference type="Gene3D" id="1.20.970.10">
    <property type="entry name" value="Transferase, Pyrimidine Nucleoside Phosphorylase, Chain C"/>
    <property type="match status" value="1"/>
</dbReference>
<feature type="binding site" evidence="10">
    <location>
        <position position="291"/>
    </location>
    <ligand>
        <name>Mg(2+)</name>
        <dbReference type="ChEBI" id="CHEBI:18420"/>
        <label>1</label>
    </ligand>
</feature>
<dbReference type="PANTHER" id="PTHR43285">
    <property type="entry name" value="ANTHRANILATE PHOSPHORIBOSYLTRANSFERASE"/>
    <property type="match status" value="1"/>
</dbReference>
<dbReference type="Gene3D" id="3.40.1030.10">
    <property type="entry name" value="Nucleoside phosphorylase/phosphoribosyltransferase catalytic domain"/>
    <property type="match status" value="1"/>
</dbReference>
<comment type="cofactor">
    <cofactor evidence="10">
        <name>Mg(2+)</name>
        <dbReference type="ChEBI" id="CHEBI:18420"/>
    </cofactor>
    <text evidence="10">Binds 2 magnesium ions per monomer.</text>
</comment>
<feature type="binding site" evidence="10">
    <location>
        <begin position="282"/>
        <end position="283"/>
    </location>
    <ligand>
        <name>5-phospho-alpha-D-ribose 1-diphosphate</name>
        <dbReference type="ChEBI" id="CHEBI:58017"/>
    </ligand>
</feature>
<keyword evidence="10" id="KW-0460">Magnesium</keyword>